<dbReference type="RefSeq" id="XP_035829207.1">
    <property type="nucleotide sequence ID" value="XM_035973314.1"/>
</dbReference>
<dbReference type="PROSITE" id="PS50002">
    <property type="entry name" value="SH3"/>
    <property type="match status" value="1"/>
</dbReference>
<dbReference type="CDD" id="cd11911">
    <property type="entry name" value="SH3_CIP4-like"/>
    <property type="match status" value="1"/>
</dbReference>
<reference evidence="17" key="1">
    <citation type="submission" date="2025-08" db="UniProtKB">
        <authorList>
            <consortium name="RefSeq"/>
        </authorList>
    </citation>
    <scope>IDENTIFICATION</scope>
</reference>
<dbReference type="CDD" id="cd07653">
    <property type="entry name" value="F-BAR_CIP4-like"/>
    <property type="match status" value="1"/>
</dbReference>
<dbReference type="SUPFAM" id="SSF50044">
    <property type="entry name" value="SH3-domain"/>
    <property type="match status" value="1"/>
</dbReference>
<evidence type="ECO:0000313" key="17">
    <source>
        <dbReference type="RefSeq" id="XP_035829207.1"/>
    </source>
</evidence>
<keyword evidence="9" id="KW-0472">Membrane</keyword>
<evidence type="ECO:0000313" key="16">
    <source>
        <dbReference type="Proteomes" id="UP000694888"/>
    </source>
</evidence>
<feature type="compositionally biased region" description="Basic and acidic residues" evidence="12">
    <location>
        <begin position="440"/>
        <end position="454"/>
    </location>
</feature>
<gene>
    <name evidence="17" type="primary">LOC101850452</name>
</gene>
<dbReference type="PROSITE" id="PS51741">
    <property type="entry name" value="F_BAR"/>
    <property type="match status" value="1"/>
</dbReference>
<keyword evidence="16" id="KW-1185">Reference proteome</keyword>
<dbReference type="GeneID" id="101850452"/>
<evidence type="ECO:0000259" key="13">
    <source>
        <dbReference type="PROSITE" id="PS50002"/>
    </source>
</evidence>
<dbReference type="InterPro" id="IPR001060">
    <property type="entry name" value="FCH_dom"/>
</dbReference>
<keyword evidence="8 11" id="KW-0175">Coiled coil</keyword>
<dbReference type="InterPro" id="IPR011072">
    <property type="entry name" value="HR1_rho-bd"/>
</dbReference>
<evidence type="ECO:0000259" key="15">
    <source>
        <dbReference type="PROSITE" id="PS51860"/>
    </source>
</evidence>
<keyword evidence="4 10" id="KW-0728">SH3 domain</keyword>
<evidence type="ECO:0000256" key="12">
    <source>
        <dbReference type="SAM" id="MobiDB-lite"/>
    </source>
</evidence>
<accession>A0ABM1W3G4</accession>
<dbReference type="Gene3D" id="1.20.1270.60">
    <property type="entry name" value="Arfaptin homology (AH) domain/BAR domain"/>
    <property type="match status" value="1"/>
</dbReference>
<dbReference type="PANTHER" id="PTHR15735">
    <property type="entry name" value="FCH AND DOUBLE SH3 DOMAINS PROTEIN"/>
    <property type="match status" value="1"/>
</dbReference>
<dbReference type="InterPro" id="IPR036028">
    <property type="entry name" value="SH3-like_dom_sf"/>
</dbReference>
<dbReference type="SMART" id="SM00055">
    <property type="entry name" value="FCH"/>
    <property type="match status" value="1"/>
</dbReference>
<keyword evidence="5" id="KW-1003">Cell membrane</keyword>
<evidence type="ECO:0000256" key="8">
    <source>
        <dbReference type="ARBA" id="ARBA00023054"/>
    </source>
</evidence>
<comment type="similarity">
    <text evidence="3">Belongs to the FNBP1 family.</text>
</comment>
<dbReference type="Pfam" id="PF00018">
    <property type="entry name" value="SH3_1"/>
    <property type="match status" value="1"/>
</dbReference>
<feature type="compositionally biased region" description="Polar residues" evidence="12">
    <location>
        <begin position="455"/>
        <end position="480"/>
    </location>
</feature>
<proteinExistence type="inferred from homology"/>
<protein>
    <submittedName>
        <fullName evidence="17">Formin-binding protein 1-like isoform X1</fullName>
    </submittedName>
</protein>
<feature type="region of interest" description="Disordered" evidence="12">
    <location>
        <begin position="338"/>
        <end position="371"/>
    </location>
</feature>
<evidence type="ECO:0000256" key="11">
    <source>
        <dbReference type="PROSITE-ProRule" id="PRU01077"/>
    </source>
</evidence>
<evidence type="ECO:0000256" key="4">
    <source>
        <dbReference type="ARBA" id="ARBA00022443"/>
    </source>
</evidence>
<dbReference type="PROSITE" id="PS51860">
    <property type="entry name" value="REM_1"/>
    <property type="match status" value="1"/>
</dbReference>
<evidence type="ECO:0000256" key="1">
    <source>
        <dbReference type="ARBA" id="ARBA00004236"/>
    </source>
</evidence>
<dbReference type="PANTHER" id="PTHR15735:SF12">
    <property type="entry name" value="CDC42-INTERACTING PROTEIN 4, ISOFORM B"/>
    <property type="match status" value="1"/>
</dbReference>
<dbReference type="Pfam" id="PF00611">
    <property type="entry name" value="FCH"/>
    <property type="match status" value="1"/>
</dbReference>
<dbReference type="Gene3D" id="2.30.30.40">
    <property type="entry name" value="SH3 Domains"/>
    <property type="match status" value="1"/>
</dbReference>
<dbReference type="SMART" id="SM00326">
    <property type="entry name" value="SH3"/>
    <property type="match status" value="1"/>
</dbReference>
<dbReference type="SUPFAM" id="SSF103657">
    <property type="entry name" value="BAR/IMD domain-like"/>
    <property type="match status" value="1"/>
</dbReference>
<evidence type="ECO:0000256" key="10">
    <source>
        <dbReference type="PROSITE-ProRule" id="PRU00192"/>
    </source>
</evidence>
<dbReference type="CDD" id="cd11619">
    <property type="entry name" value="HR1_CIP4-like"/>
    <property type="match status" value="1"/>
</dbReference>
<organism evidence="16 17">
    <name type="scientific">Aplysia californica</name>
    <name type="common">California sea hare</name>
    <dbReference type="NCBI Taxonomy" id="6500"/>
    <lineage>
        <taxon>Eukaryota</taxon>
        <taxon>Metazoa</taxon>
        <taxon>Spiralia</taxon>
        <taxon>Lophotrochozoa</taxon>
        <taxon>Mollusca</taxon>
        <taxon>Gastropoda</taxon>
        <taxon>Heterobranchia</taxon>
        <taxon>Euthyneura</taxon>
        <taxon>Tectipleura</taxon>
        <taxon>Aplysiida</taxon>
        <taxon>Aplysioidea</taxon>
        <taxon>Aplysiidae</taxon>
        <taxon>Aplysia</taxon>
    </lineage>
</organism>
<keyword evidence="7" id="KW-0254">Endocytosis</keyword>
<evidence type="ECO:0000259" key="14">
    <source>
        <dbReference type="PROSITE" id="PS51741"/>
    </source>
</evidence>
<evidence type="ECO:0000256" key="5">
    <source>
        <dbReference type="ARBA" id="ARBA00022475"/>
    </source>
</evidence>
<dbReference type="Pfam" id="PF25610">
    <property type="entry name" value="HR1_TOCA"/>
    <property type="match status" value="1"/>
</dbReference>
<evidence type="ECO:0000256" key="3">
    <source>
        <dbReference type="ARBA" id="ARBA00009426"/>
    </source>
</evidence>
<keyword evidence="6" id="KW-0963">Cytoplasm</keyword>
<sequence>MSWGTELWDQWDNINVHTQKGIDFSERYIHFLKERSSVEMDYASKLKKLVKNFQPKKRDEDEYQFTWSRAFVDMLKEVYDMASQHEVVAENLTGTVSRNLQDLVTETKTDRKKYLQDGARLQEQLRQSSQTLDKAKRKYEKAHYDSERSLDNYRKADADINLSRAEVEKHRVVMNGKVQQCEECKNEYAAQLQTHNNHQTEFYSQTMPQVFQQLQDMDERRIHKLQECVLQCAEIEKNVVPIINTCIEGIAKAAGSINTAADSKLVIERYKSGFAMPEDVPFEDLSTGQSIEPSNNQTPRIPAPANSVKNATVSGGKGKKRGGLFGIFGSSKASVARKNSKLRGKVSTPVKVDEQKEDFSDLPPNQRRRKLQQKIDSIKKEMAKEHSEREGILKLKDVYAGNPALGDPSTLDKKIEENSQKLDGLRQELLKYEGYMAEAEGKVSRRHSASEDSRSLSTSGSGDTQHTQQVSAPGTPQVQHNVYQPIDGDEDGEDEFDIFPVIGHCRALYPFEAVNEGSVPMGENEEMQILEQDQGDGWTRVRKGDGSEGFVPTSYIECHYYDADQV</sequence>
<feature type="region of interest" description="Disordered" evidence="12">
    <location>
        <begin position="290"/>
        <end position="317"/>
    </location>
</feature>
<dbReference type="Gene3D" id="6.10.140.470">
    <property type="match status" value="1"/>
</dbReference>
<evidence type="ECO:0000256" key="2">
    <source>
        <dbReference type="ARBA" id="ARBA00004496"/>
    </source>
</evidence>
<dbReference type="InterPro" id="IPR057870">
    <property type="entry name" value="HR1_TOCA"/>
</dbReference>
<feature type="domain" description="SH3" evidence="13">
    <location>
        <begin position="500"/>
        <end position="561"/>
    </location>
</feature>
<comment type="subcellular location">
    <subcellularLocation>
        <location evidence="1">Cell membrane</location>
    </subcellularLocation>
    <subcellularLocation>
        <location evidence="2">Cytoplasm</location>
    </subcellularLocation>
</comment>
<evidence type="ECO:0000256" key="6">
    <source>
        <dbReference type="ARBA" id="ARBA00022490"/>
    </source>
</evidence>
<dbReference type="InterPro" id="IPR031160">
    <property type="entry name" value="F_BAR_dom"/>
</dbReference>
<evidence type="ECO:0000256" key="9">
    <source>
        <dbReference type="ARBA" id="ARBA00023136"/>
    </source>
</evidence>
<feature type="domain" description="F-BAR" evidence="14">
    <location>
        <begin position="1"/>
        <end position="262"/>
    </location>
</feature>
<dbReference type="InterPro" id="IPR027267">
    <property type="entry name" value="AH/BAR_dom_sf"/>
</dbReference>
<evidence type="ECO:0000256" key="7">
    <source>
        <dbReference type="ARBA" id="ARBA00022583"/>
    </source>
</evidence>
<dbReference type="Proteomes" id="UP000694888">
    <property type="component" value="Unplaced"/>
</dbReference>
<feature type="compositionally biased region" description="Polar residues" evidence="12">
    <location>
        <begin position="290"/>
        <end position="299"/>
    </location>
</feature>
<name>A0ABM1W3G4_APLCA</name>
<feature type="region of interest" description="Disordered" evidence="12">
    <location>
        <begin position="440"/>
        <end position="480"/>
    </location>
</feature>
<dbReference type="InterPro" id="IPR001452">
    <property type="entry name" value="SH3_domain"/>
</dbReference>
<feature type="domain" description="REM-1" evidence="15">
    <location>
        <begin position="361"/>
        <end position="438"/>
    </location>
</feature>